<evidence type="ECO:0000313" key="2">
    <source>
        <dbReference type="Proteomes" id="UP000063434"/>
    </source>
</evidence>
<dbReference type="Proteomes" id="UP000063434">
    <property type="component" value="Unassembled WGS sequence"/>
</dbReference>
<reference evidence="1 2" key="1">
    <citation type="submission" date="2015-05" db="EMBL/GenBank/DDBJ databases">
        <title>A genomic and transcriptomic approach to investigate the blue pigment phenotype in Pseudomonas fluorescens.</title>
        <authorList>
            <person name="Andreani N.A."/>
            <person name="Cardazzo B."/>
        </authorList>
    </citation>
    <scope>NUCLEOTIDE SEQUENCE [LARGE SCALE GENOMIC DNA]</scope>
    <source>
        <strain evidence="1 2">Ps_40</strain>
    </source>
</reference>
<name>A0A109KLN4_PSEFL</name>
<dbReference type="AlphaFoldDB" id="A0A109KLN4"/>
<dbReference type="EMBL" id="LCYC01000061">
    <property type="protein sequence ID" value="KWV71477.1"/>
    <property type="molecule type" value="Genomic_DNA"/>
</dbReference>
<gene>
    <name evidence="1" type="ORF">PFL603g_04928</name>
</gene>
<accession>A0A109KLN4</accession>
<comment type="caution">
    <text evidence="1">The sequence shown here is derived from an EMBL/GenBank/DDBJ whole genome shotgun (WGS) entry which is preliminary data.</text>
</comment>
<proteinExistence type="predicted"/>
<evidence type="ECO:0000313" key="1">
    <source>
        <dbReference type="EMBL" id="KWV71477.1"/>
    </source>
</evidence>
<dbReference type="RefSeq" id="WP_060766265.1">
    <property type="nucleotide sequence ID" value="NZ_LCYC01000061.1"/>
</dbReference>
<protein>
    <submittedName>
        <fullName evidence="1">Uncharacterized protein</fullName>
    </submittedName>
</protein>
<organism evidence="1 2">
    <name type="scientific">Pseudomonas fluorescens</name>
    <dbReference type="NCBI Taxonomy" id="294"/>
    <lineage>
        <taxon>Bacteria</taxon>
        <taxon>Pseudomonadati</taxon>
        <taxon>Pseudomonadota</taxon>
        <taxon>Gammaproteobacteria</taxon>
        <taxon>Pseudomonadales</taxon>
        <taxon>Pseudomonadaceae</taxon>
        <taxon>Pseudomonas</taxon>
    </lineage>
</organism>
<dbReference type="PATRIC" id="fig|294.195.peg.5274"/>
<sequence>MQNLKSEYRAQVQSFIKALDYSNNVSPDVDYKMSKIKEEAFLPRWLTALVAEEVRAQGEKAPNVLNFGSPVFTNTVIQKDGEDYYGFDMCNVYTQKDHAPMSINALTKTVDNYVTLRNRCVSQGEPMLDLDNTFKQWYEKVKGMTLKDPEAQLVRNITEKGIPIKKLDDLQKLSGDDFTKWRELDMPNTWIALNPYVKGFKNEFIVPNRFADFENSFAKRVMGVFSEPAPVEQNKPDRPRFKL</sequence>